<feature type="compositionally biased region" description="Basic and acidic residues" evidence="1">
    <location>
        <begin position="80"/>
        <end position="107"/>
    </location>
</feature>
<feature type="region of interest" description="Disordered" evidence="1">
    <location>
        <begin position="1"/>
        <end position="264"/>
    </location>
</feature>
<organism evidence="2 3">
    <name type="scientific">Thamnophis sirtalis</name>
    <dbReference type="NCBI Taxonomy" id="35019"/>
    <lineage>
        <taxon>Eukaryota</taxon>
        <taxon>Metazoa</taxon>
        <taxon>Chordata</taxon>
        <taxon>Craniata</taxon>
        <taxon>Vertebrata</taxon>
        <taxon>Euteleostomi</taxon>
        <taxon>Lepidosauria</taxon>
        <taxon>Squamata</taxon>
        <taxon>Bifurcata</taxon>
        <taxon>Unidentata</taxon>
        <taxon>Episquamata</taxon>
        <taxon>Toxicofera</taxon>
        <taxon>Serpentes</taxon>
        <taxon>Colubroidea</taxon>
        <taxon>Colubridae</taxon>
        <taxon>Natricinae</taxon>
        <taxon>Thamnophis</taxon>
    </lineage>
</organism>
<dbReference type="Pfam" id="PF15287">
    <property type="entry name" value="KRBA1"/>
    <property type="match status" value="5"/>
</dbReference>
<gene>
    <name evidence="3" type="primary">LOC106543914</name>
</gene>
<evidence type="ECO:0000313" key="2">
    <source>
        <dbReference type="Proteomes" id="UP000504617"/>
    </source>
</evidence>
<dbReference type="RefSeq" id="XP_013915496.1">
    <property type="nucleotide sequence ID" value="XM_014060021.1"/>
</dbReference>
<dbReference type="OrthoDB" id="9048429at2759"/>
<protein>
    <submittedName>
        <fullName evidence="3">Protein KRBA1-like</fullName>
    </submittedName>
</protein>
<feature type="compositionally biased region" description="Low complexity" evidence="1">
    <location>
        <begin position="351"/>
        <end position="368"/>
    </location>
</feature>
<evidence type="ECO:0000256" key="1">
    <source>
        <dbReference type="SAM" id="MobiDB-lite"/>
    </source>
</evidence>
<dbReference type="InterPro" id="IPR029317">
    <property type="entry name" value="KRBA1_rpt"/>
</dbReference>
<feature type="compositionally biased region" description="Basic and acidic residues" evidence="1">
    <location>
        <begin position="452"/>
        <end position="461"/>
    </location>
</feature>
<sequence>MSDGPWVFFGLSGTITKERPPPPQILPGKRGAIGEKERRRGGRRGRFGPPSDNCPPQGSEAGLGEKPAQQSFPPQGYANGHHERQPAGRKVERTMGQEDLGIMKERPPSAYVQPTSPAVNSSISSSPDCLPWWTPEPARWRRKEDELGQVQSPLQNLGKGFKETPLSSPSQASSPALSSSPNGLQRWTSGPTQRARREEGLSQSSNPLQGLEKCLKDIQNQRWSPAVTSSIHSSPDRLRQWTPEPAPWARREGGGSPPRVPPLQGLENCLKEIAPSRDFLVASSPAGRSFCTPKRPGMEEAHSPRPWAAGSLPPPCASDLEVAAENSPLHRLMNCLKEIPIQRPSYLNPPSAFSSSTSSSSSSSSSCSETERDQQSPGSSTWWDGGQGRHQLPGSERDVLVGPKVMLEGKRKCPPAQLPVEEEEQLPYTREANFADGGGEASSASLCGNPENDAKDTEDVKQMFPSIHPLRCSTAPKDVMSRASEAREDGPPSTLLANKVFTCEQQKSPRDTAPDQTPTCSSPLSHNSQDGTPEGNMDWSLEEVQVRPQPADKEGGTGSSPLQGLLRCLKEITYPSTGSTCPSSARKRPRESRHTQEEEE</sequence>
<dbReference type="PANTHER" id="PTHR22740">
    <property type="entry name" value="PROTEIN KRBA1"/>
    <property type="match status" value="1"/>
</dbReference>
<proteinExistence type="predicted"/>
<dbReference type="Proteomes" id="UP000504617">
    <property type="component" value="Unplaced"/>
</dbReference>
<accession>A0A6I9XNN0</accession>
<dbReference type="SMART" id="SM01258">
    <property type="entry name" value="KRBA1"/>
    <property type="match status" value="5"/>
</dbReference>
<feature type="region of interest" description="Disordered" evidence="1">
    <location>
        <begin position="284"/>
        <end position="312"/>
    </location>
</feature>
<feature type="compositionally biased region" description="Polar residues" evidence="1">
    <location>
        <begin position="574"/>
        <end position="583"/>
    </location>
</feature>
<dbReference type="KEGG" id="tsr:106543914"/>
<feature type="compositionally biased region" description="Polar residues" evidence="1">
    <location>
        <begin position="514"/>
        <end position="531"/>
    </location>
</feature>
<feature type="non-terminal residue" evidence="3">
    <location>
        <position position="600"/>
    </location>
</feature>
<feature type="compositionally biased region" description="Polar residues" evidence="1">
    <location>
        <begin position="218"/>
        <end position="233"/>
    </location>
</feature>
<feature type="region of interest" description="Disordered" evidence="1">
    <location>
        <begin position="346"/>
        <end position="600"/>
    </location>
</feature>
<feature type="compositionally biased region" description="Polar residues" evidence="1">
    <location>
        <begin position="182"/>
        <end position="192"/>
    </location>
</feature>
<dbReference type="GeneID" id="106543914"/>
<evidence type="ECO:0000313" key="3">
    <source>
        <dbReference type="RefSeq" id="XP_013915496.1"/>
    </source>
</evidence>
<feature type="compositionally biased region" description="Low complexity" evidence="1">
    <location>
        <begin position="165"/>
        <end position="181"/>
    </location>
</feature>
<reference evidence="3" key="1">
    <citation type="submission" date="2025-08" db="UniProtKB">
        <authorList>
            <consortium name="RefSeq"/>
        </authorList>
    </citation>
    <scope>IDENTIFICATION</scope>
</reference>
<dbReference type="AlphaFoldDB" id="A0A6I9XNN0"/>
<keyword evidence="2" id="KW-1185">Reference proteome</keyword>
<name>A0A6I9XNN0_9SAUR</name>
<dbReference type="InterPro" id="IPR040095">
    <property type="entry name" value="KRBA1"/>
</dbReference>
<dbReference type="PANTHER" id="PTHR22740:SF3">
    <property type="entry name" value="PROTEIN KRBA1"/>
    <property type="match status" value="1"/>
</dbReference>